<sequence length="103" mass="11773">MADRTDGIQEQQQQQQPSALLVLTQHSETGRTISASQQCHSREASNHPSEYVEQQQRTSTAIFYSFGSGHFEFGRIYFLLLVFSDLFQLVQLKISCWSVVDET</sequence>
<reference evidence="4" key="1">
    <citation type="submission" date="2016-06" db="UniProtKB">
        <authorList>
            <consortium name="WormBaseParasite"/>
        </authorList>
    </citation>
    <scope>IDENTIFICATION</scope>
</reference>
<dbReference type="WBParaSite" id="GPUH_0002109601-mRNA-1">
    <property type="protein sequence ID" value="GPUH_0002109601-mRNA-1"/>
    <property type="gene ID" value="GPUH_0002109601"/>
</dbReference>
<keyword evidence="3" id="KW-1185">Reference proteome</keyword>
<evidence type="ECO:0000313" key="4">
    <source>
        <dbReference type="WBParaSite" id="GPUH_0002109601-mRNA-1"/>
    </source>
</evidence>
<evidence type="ECO:0000313" key="3">
    <source>
        <dbReference type="Proteomes" id="UP000271098"/>
    </source>
</evidence>
<evidence type="ECO:0000256" key="1">
    <source>
        <dbReference type="SAM" id="MobiDB-lite"/>
    </source>
</evidence>
<dbReference type="Proteomes" id="UP000271098">
    <property type="component" value="Unassembled WGS sequence"/>
</dbReference>
<protein>
    <submittedName>
        <fullName evidence="2 4">Uncharacterized protein</fullName>
    </submittedName>
</protein>
<accession>A0A183EJD0</accession>
<feature type="region of interest" description="Disordered" evidence="1">
    <location>
        <begin position="31"/>
        <end position="53"/>
    </location>
</feature>
<reference evidence="2 3" key="2">
    <citation type="submission" date="2018-11" db="EMBL/GenBank/DDBJ databases">
        <authorList>
            <consortium name="Pathogen Informatics"/>
        </authorList>
    </citation>
    <scope>NUCLEOTIDE SEQUENCE [LARGE SCALE GENOMIC DNA]</scope>
</reference>
<dbReference type="EMBL" id="UYRT01091766">
    <property type="protein sequence ID" value="VDN37434.1"/>
    <property type="molecule type" value="Genomic_DNA"/>
</dbReference>
<proteinExistence type="predicted"/>
<name>A0A183EJD0_9BILA</name>
<gene>
    <name evidence="2" type="ORF">GPUH_LOCUS21071</name>
</gene>
<dbReference type="AlphaFoldDB" id="A0A183EJD0"/>
<organism evidence="4">
    <name type="scientific">Gongylonema pulchrum</name>
    <dbReference type="NCBI Taxonomy" id="637853"/>
    <lineage>
        <taxon>Eukaryota</taxon>
        <taxon>Metazoa</taxon>
        <taxon>Ecdysozoa</taxon>
        <taxon>Nematoda</taxon>
        <taxon>Chromadorea</taxon>
        <taxon>Rhabditida</taxon>
        <taxon>Spirurina</taxon>
        <taxon>Spiruromorpha</taxon>
        <taxon>Spiruroidea</taxon>
        <taxon>Gongylonematidae</taxon>
        <taxon>Gongylonema</taxon>
    </lineage>
</organism>
<evidence type="ECO:0000313" key="2">
    <source>
        <dbReference type="EMBL" id="VDN37434.1"/>
    </source>
</evidence>